<evidence type="ECO:0000256" key="10">
    <source>
        <dbReference type="ARBA" id="ARBA00022723"/>
    </source>
</evidence>
<dbReference type="GO" id="GO:0003723">
    <property type="term" value="F:RNA binding"/>
    <property type="evidence" value="ECO:0007669"/>
    <property type="project" value="UniProtKB-UniRule"/>
</dbReference>
<comment type="cofactor">
    <cofactor evidence="2">
        <name>Mg(2+)</name>
        <dbReference type="ChEBI" id="CHEBI:18420"/>
    </cofactor>
</comment>
<evidence type="ECO:0000256" key="11">
    <source>
        <dbReference type="ARBA" id="ARBA00022759"/>
    </source>
</evidence>
<evidence type="ECO:0000256" key="8">
    <source>
        <dbReference type="ARBA" id="ARBA00022490"/>
    </source>
</evidence>
<dbReference type="PANTHER" id="PTHR10954">
    <property type="entry name" value="RIBONUCLEASE H2 SUBUNIT A"/>
    <property type="match status" value="1"/>
</dbReference>
<evidence type="ECO:0000256" key="14">
    <source>
        <dbReference type="HAMAP-Rule" id="MF_00052"/>
    </source>
</evidence>
<dbReference type="InterPro" id="IPR001352">
    <property type="entry name" value="RNase_HII/HIII"/>
</dbReference>
<comment type="caution">
    <text evidence="18">The sequence shown here is derived from an EMBL/GenBank/DDBJ whole genome shotgun (WGS) entry which is preliminary data.</text>
</comment>
<dbReference type="HAMAP" id="MF_00052_B">
    <property type="entry name" value="RNase_HII_B"/>
    <property type="match status" value="1"/>
</dbReference>
<comment type="catalytic activity">
    <reaction evidence="1 14 15 16">
        <text>Endonucleolytic cleavage to 5'-phosphomonoester.</text>
        <dbReference type="EC" id="3.1.26.4"/>
    </reaction>
</comment>
<dbReference type="NCBIfam" id="NF000594">
    <property type="entry name" value="PRK00015.1-1"/>
    <property type="match status" value="1"/>
</dbReference>
<evidence type="ECO:0000256" key="1">
    <source>
        <dbReference type="ARBA" id="ARBA00000077"/>
    </source>
</evidence>
<dbReference type="CDD" id="cd07182">
    <property type="entry name" value="RNase_HII_bacteria_HII_like"/>
    <property type="match status" value="1"/>
</dbReference>
<keyword evidence="10 14" id="KW-0479">Metal-binding</keyword>
<feature type="binding site" evidence="14 15">
    <location>
        <position position="79"/>
    </location>
    <ligand>
        <name>a divalent metal cation</name>
        <dbReference type="ChEBI" id="CHEBI:60240"/>
    </ligand>
</feature>
<dbReference type="Gene3D" id="3.30.420.10">
    <property type="entry name" value="Ribonuclease H-like superfamily/Ribonuclease H"/>
    <property type="match status" value="1"/>
</dbReference>
<dbReference type="InterPro" id="IPR024567">
    <property type="entry name" value="RNase_HII/HIII_dom"/>
</dbReference>
<name>A0A0F4LSN2_9LACO</name>
<dbReference type="GO" id="GO:0043137">
    <property type="term" value="P:DNA replication, removal of RNA primer"/>
    <property type="evidence" value="ECO:0007669"/>
    <property type="project" value="TreeGrafter"/>
</dbReference>
<protein>
    <recommendedName>
        <fullName evidence="7 14">Ribonuclease HII</fullName>
        <shortName evidence="14">RNase HII</shortName>
        <ecNumber evidence="6 14">3.1.26.4</ecNumber>
    </recommendedName>
</protein>
<evidence type="ECO:0000256" key="9">
    <source>
        <dbReference type="ARBA" id="ARBA00022722"/>
    </source>
</evidence>
<evidence type="ECO:0000313" key="19">
    <source>
        <dbReference type="Proteomes" id="UP000033558"/>
    </source>
</evidence>
<dbReference type="EC" id="3.1.26.4" evidence="6 14"/>
<dbReference type="GO" id="GO:0030145">
    <property type="term" value="F:manganese ion binding"/>
    <property type="evidence" value="ECO:0007669"/>
    <property type="project" value="UniProtKB-UniRule"/>
</dbReference>
<comment type="function">
    <text evidence="3 14 16">Endonuclease that specifically degrades the RNA of RNA-DNA hybrids.</text>
</comment>
<dbReference type="GO" id="GO:0004523">
    <property type="term" value="F:RNA-DNA hybrid ribonuclease activity"/>
    <property type="evidence" value="ECO:0007669"/>
    <property type="project" value="UniProtKB-UniRule"/>
</dbReference>
<evidence type="ECO:0000256" key="7">
    <source>
        <dbReference type="ARBA" id="ARBA00019179"/>
    </source>
</evidence>
<dbReference type="FunFam" id="3.30.420.10:FF:000006">
    <property type="entry name" value="Ribonuclease HII"/>
    <property type="match status" value="1"/>
</dbReference>
<evidence type="ECO:0000256" key="4">
    <source>
        <dbReference type="ARBA" id="ARBA00004496"/>
    </source>
</evidence>
<keyword evidence="19" id="KW-1185">Reference proteome</keyword>
<dbReference type="InterPro" id="IPR036397">
    <property type="entry name" value="RNaseH_sf"/>
</dbReference>
<dbReference type="Pfam" id="PF01351">
    <property type="entry name" value="RNase_HII"/>
    <property type="match status" value="1"/>
</dbReference>
<accession>A0A0F4LSN2</accession>
<dbReference type="HOGENOM" id="CLU_036532_2_1_9"/>
<keyword evidence="13 14" id="KW-0464">Manganese</keyword>
<dbReference type="OrthoDB" id="9803420at2"/>
<dbReference type="RefSeq" id="WP_046316507.1">
    <property type="nucleotide sequence ID" value="NZ_JBHSZT010000001.1"/>
</dbReference>
<dbReference type="SUPFAM" id="SSF53098">
    <property type="entry name" value="Ribonuclease H-like"/>
    <property type="match status" value="1"/>
</dbReference>
<dbReference type="Proteomes" id="UP000033558">
    <property type="component" value="Unassembled WGS sequence"/>
</dbReference>
<dbReference type="GO" id="GO:0032299">
    <property type="term" value="C:ribonuclease H2 complex"/>
    <property type="evidence" value="ECO:0007669"/>
    <property type="project" value="TreeGrafter"/>
</dbReference>
<dbReference type="GO" id="GO:0005737">
    <property type="term" value="C:cytoplasm"/>
    <property type="evidence" value="ECO:0007669"/>
    <property type="project" value="UniProtKB-SubCell"/>
</dbReference>
<dbReference type="EMBL" id="JXJQ01000008">
    <property type="protein sequence ID" value="KJY61817.1"/>
    <property type="molecule type" value="Genomic_DNA"/>
</dbReference>
<gene>
    <name evidence="14 18" type="primary">rnhB</name>
    <name evidence="18" type="ORF">JG30_08690</name>
</gene>
<comment type="subcellular location">
    <subcellularLocation>
        <location evidence="4 14">Cytoplasm</location>
    </subcellularLocation>
</comment>
<dbReference type="NCBIfam" id="NF000595">
    <property type="entry name" value="PRK00015.1-3"/>
    <property type="match status" value="1"/>
</dbReference>
<evidence type="ECO:0000256" key="12">
    <source>
        <dbReference type="ARBA" id="ARBA00022801"/>
    </source>
</evidence>
<keyword evidence="9 14" id="KW-0540">Nuclease</keyword>
<evidence type="ECO:0000313" key="18">
    <source>
        <dbReference type="EMBL" id="KJY61817.1"/>
    </source>
</evidence>
<keyword evidence="8 14" id="KW-0963">Cytoplasm</keyword>
<evidence type="ECO:0000259" key="17">
    <source>
        <dbReference type="PROSITE" id="PS51975"/>
    </source>
</evidence>
<feature type="binding site" evidence="14 15">
    <location>
        <position position="171"/>
    </location>
    <ligand>
        <name>a divalent metal cation</name>
        <dbReference type="ChEBI" id="CHEBI:60240"/>
    </ligand>
</feature>
<dbReference type="PROSITE" id="PS51975">
    <property type="entry name" value="RNASE_H_2"/>
    <property type="match status" value="1"/>
</dbReference>
<proteinExistence type="inferred from homology"/>
<dbReference type="AlphaFoldDB" id="A0A0F4LSN2"/>
<feature type="binding site" evidence="14 15">
    <location>
        <position position="80"/>
    </location>
    <ligand>
        <name>a divalent metal cation</name>
        <dbReference type="ChEBI" id="CHEBI:60240"/>
    </ligand>
</feature>
<evidence type="ECO:0000256" key="13">
    <source>
        <dbReference type="ARBA" id="ARBA00023211"/>
    </source>
</evidence>
<sequence length="257" mass="29334">MIEWKHQSIPQIKAAIQQQQLQAADWHILQTDSRKGVRYLVQQHQKRLRRQQQLQQDFQRRCQFEESFWQQQKLVAGIDEVGRGPLAGPVVTAAVILKPQQVILGINDSKVLSATQRRRLYQNIVHQAIAVSVAVGSVQLIDQENIYHATELTMAQAVKHLWMSPQHLLVDAMIIPLDIPQTKLIKGDARSVSIGAASIVAKVYRDALMSTYAQIYPQYRFDQNFGYGTAQHLTALKEFGPCPLHRKSFAPIKDYYQ</sequence>
<keyword evidence="11 14" id="KW-0255">Endonuclease</keyword>
<evidence type="ECO:0000256" key="15">
    <source>
        <dbReference type="PROSITE-ProRule" id="PRU01319"/>
    </source>
</evidence>
<evidence type="ECO:0000256" key="3">
    <source>
        <dbReference type="ARBA" id="ARBA00004065"/>
    </source>
</evidence>
<evidence type="ECO:0000256" key="5">
    <source>
        <dbReference type="ARBA" id="ARBA00007383"/>
    </source>
</evidence>
<dbReference type="InterPro" id="IPR022898">
    <property type="entry name" value="RNase_HII"/>
</dbReference>
<keyword evidence="12 14" id="KW-0378">Hydrolase</keyword>
<feature type="domain" description="RNase H type-2" evidence="17">
    <location>
        <begin position="73"/>
        <end position="257"/>
    </location>
</feature>
<dbReference type="PANTHER" id="PTHR10954:SF18">
    <property type="entry name" value="RIBONUCLEASE HII"/>
    <property type="match status" value="1"/>
</dbReference>
<organism evidence="18 19">
    <name type="scientific">Bombilactobacillus mellifer</name>
    <dbReference type="NCBI Taxonomy" id="1218492"/>
    <lineage>
        <taxon>Bacteria</taxon>
        <taxon>Bacillati</taxon>
        <taxon>Bacillota</taxon>
        <taxon>Bacilli</taxon>
        <taxon>Lactobacillales</taxon>
        <taxon>Lactobacillaceae</taxon>
        <taxon>Bombilactobacillus</taxon>
    </lineage>
</organism>
<dbReference type="InterPro" id="IPR012337">
    <property type="entry name" value="RNaseH-like_sf"/>
</dbReference>
<evidence type="ECO:0000256" key="6">
    <source>
        <dbReference type="ARBA" id="ARBA00012180"/>
    </source>
</evidence>
<dbReference type="PATRIC" id="fig|1218492.5.peg.1008"/>
<evidence type="ECO:0000256" key="16">
    <source>
        <dbReference type="RuleBase" id="RU003515"/>
    </source>
</evidence>
<dbReference type="GO" id="GO:0006298">
    <property type="term" value="P:mismatch repair"/>
    <property type="evidence" value="ECO:0007669"/>
    <property type="project" value="TreeGrafter"/>
</dbReference>
<reference evidence="18 19" key="1">
    <citation type="submission" date="2015-01" db="EMBL/GenBank/DDBJ databases">
        <title>Comparative genomics of the lactic acid bacteria isolated from the honey bee gut.</title>
        <authorList>
            <person name="Ellegaard K.M."/>
            <person name="Tamarit D."/>
            <person name="Javelind E."/>
            <person name="Olofsson T."/>
            <person name="Andersson S.G."/>
            <person name="Vasquez A."/>
        </authorList>
    </citation>
    <scope>NUCLEOTIDE SEQUENCE [LARGE SCALE GENOMIC DNA]</scope>
    <source>
        <strain evidence="18 19">Bin4</strain>
    </source>
</reference>
<dbReference type="STRING" id="1218492.JG30_08690"/>
<evidence type="ECO:0000256" key="2">
    <source>
        <dbReference type="ARBA" id="ARBA00001946"/>
    </source>
</evidence>
<comment type="cofactor">
    <cofactor evidence="14 15">
        <name>Mn(2+)</name>
        <dbReference type="ChEBI" id="CHEBI:29035"/>
    </cofactor>
    <cofactor evidence="14 15">
        <name>Mg(2+)</name>
        <dbReference type="ChEBI" id="CHEBI:18420"/>
    </cofactor>
    <text evidence="14 15">Manganese or magnesium. Binds 1 divalent metal ion per monomer in the absence of substrate. May bind a second metal ion after substrate binding.</text>
</comment>
<comment type="similarity">
    <text evidence="5 14 16">Belongs to the RNase HII family.</text>
</comment>